<sequence>MNSKKLLIVALLFLVIIAVFVYVEKPAKESKYEGKTWLTIGDSITYLNGYQPIVNQTFNFGEIKNYGKSAFTTEMLVDEMETWPKNAQLVTFFAGTNDFGQNVDLNTTKQSVDTIFRHLKEKYPKSDIVVILPSQRWGFKRDPVPEPTMTNSKGNTLEQYCDVIEESAKKYKLPTIDLYHQSGITKDNIDTYTKDGLHPNKKGFKKIAQVMSDFLGVYKR</sequence>
<dbReference type="CDD" id="cd00229">
    <property type="entry name" value="SGNH_hydrolase"/>
    <property type="match status" value="1"/>
</dbReference>
<reference evidence="3 4" key="1">
    <citation type="submission" date="2023-07" db="EMBL/GenBank/DDBJ databases">
        <title>Sorghum-associated microbial communities from plants grown in Nebraska, USA.</title>
        <authorList>
            <person name="Schachtman D."/>
        </authorList>
    </citation>
    <scope>NUCLEOTIDE SEQUENCE [LARGE SCALE GENOMIC DNA]</scope>
    <source>
        <strain evidence="3 4">BE211</strain>
    </source>
</reference>
<keyword evidence="4" id="KW-1185">Reference proteome</keyword>
<protein>
    <submittedName>
        <fullName evidence="3">Lysophospholipase L1-like esterase</fullName>
    </submittedName>
</protein>
<feature type="transmembrane region" description="Helical" evidence="1">
    <location>
        <begin position="6"/>
        <end position="23"/>
    </location>
</feature>
<evidence type="ECO:0000313" key="4">
    <source>
        <dbReference type="Proteomes" id="UP001258181"/>
    </source>
</evidence>
<evidence type="ECO:0000313" key="3">
    <source>
        <dbReference type="EMBL" id="MDR7073302.1"/>
    </source>
</evidence>
<dbReference type="InterPro" id="IPR051532">
    <property type="entry name" value="Ester_Hydrolysis_Enzymes"/>
</dbReference>
<dbReference type="PANTHER" id="PTHR30383">
    <property type="entry name" value="THIOESTERASE 1/PROTEASE 1/LYSOPHOSPHOLIPASE L1"/>
    <property type="match status" value="1"/>
</dbReference>
<keyword evidence="1" id="KW-0812">Transmembrane</keyword>
<gene>
    <name evidence="3" type="ORF">J2X07_002288</name>
</gene>
<dbReference type="InterPro" id="IPR036514">
    <property type="entry name" value="SGNH_hydro_sf"/>
</dbReference>
<keyword evidence="1" id="KW-1133">Transmembrane helix</keyword>
<organism evidence="3 4">
    <name type="scientific">Fictibacillus barbaricus</name>
    <dbReference type="NCBI Taxonomy" id="182136"/>
    <lineage>
        <taxon>Bacteria</taxon>
        <taxon>Bacillati</taxon>
        <taxon>Bacillota</taxon>
        <taxon>Bacilli</taxon>
        <taxon>Bacillales</taxon>
        <taxon>Fictibacillaceae</taxon>
        <taxon>Fictibacillus</taxon>
    </lineage>
</organism>
<name>A0ABU1U1I1_9BACL</name>
<dbReference type="InterPro" id="IPR013830">
    <property type="entry name" value="SGNH_hydro"/>
</dbReference>
<comment type="caution">
    <text evidence="3">The sequence shown here is derived from an EMBL/GenBank/DDBJ whole genome shotgun (WGS) entry which is preliminary data.</text>
</comment>
<dbReference type="EMBL" id="JAVDWA010000003">
    <property type="protein sequence ID" value="MDR7073302.1"/>
    <property type="molecule type" value="Genomic_DNA"/>
</dbReference>
<keyword evidence="1" id="KW-0472">Membrane</keyword>
<evidence type="ECO:0000256" key="1">
    <source>
        <dbReference type="SAM" id="Phobius"/>
    </source>
</evidence>
<dbReference type="RefSeq" id="WP_310258803.1">
    <property type="nucleotide sequence ID" value="NZ_JAVDWA010000003.1"/>
</dbReference>
<proteinExistence type="predicted"/>
<evidence type="ECO:0000259" key="2">
    <source>
        <dbReference type="Pfam" id="PF13472"/>
    </source>
</evidence>
<dbReference type="Gene3D" id="3.40.50.1110">
    <property type="entry name" value="SGNH hydrolase"/>
    <property type="match status" value="1"/>
</dbReference>
<dbReference type="SUPFAM" id="SSF52266">
    <property type="entry name" value="SGNH hydrolase"/>
    <property type="match status" value="1"/>
</dbReference>
<accession>A0ABU1U1I1</accession>
<dbReference type="Pfam" id="PF13472">
    <property type="entry name" value="Lipase_GDSL_2"/>
    <property type="match status" value="1"/>
</dbReference>
<feature type="domain" description="SGNH hydrolase-type esterase" evidence="2">
    <location>
        <begin position="40"/>
        <end position="204"/>
    </location>
</feature>
<dbReference type="Proteomes" id="UP001258181">
    <property type="component" value="Unassembled WGS sequence"/>
</dbReference>